<organism evidence="1 2">
    <name type="scientific">Adineta steineri</name>
    <dbReference type="NCBI Taxonomy" id="433720"/>
    <lineage>
        <taxon>Eukaryota</taxon>
        <taxon>Metazoa</taxon>
        <taxon>Spiralia</taxon>
        <taxon>Gnathifera</taxon>
        <taxon>Rotifera</taxon>
        <taxon>Eurotatoria</taxon>
        <taxon>Bdelloidea</taxon>
        <taxon>Adinetida</taxon>
        <taxon>Adinetidae</taxon>
        <taxon>Adineta</taxon>
    </lineage>
</organism>
<reference evidence="1" key="1">
    <citation type="submission" date="2021-02" db="EMBL/GenBank/DDBJ databases">
        <authorList>
            <person name="Nowell W R."/>
        </authorList>
    </citation>
    <scope>NUCLEOTIDE SEQUENCE</scope>
</reference>
<feature type="non-terminal residue" evidence="1">
    <location>
        <position position="1"/>
    </location>
</feature>
<dbReference type="EMBL" id="CAJOAY010009412">
    <property type="protein sequence ID" value="CAF4203661.1"/>
    <property type="molecule type" value="Genomic_DNA"/>
</dbReference>
<accession>A0A820BM21</accession>
<dbReference type="Proteomes" id="UP000663881">
    <property type="component" value="Unassembled WGS sequence"/>
</dbReference>
<name>A0A820BM21_9BILA</name>
<comment type="caution">
    <text evidence="1">The sequence shown here is derived from an EMBL/GenBank/DDBJ whole genome shotgun (WGS) entry which is preliminary data.</text>
</comment>
<sequence>IAFTNAKMYSVKFVGIITQVGLHVYLLGETNYGSITTSQLKTIMPQCKHLAYLNNINRAIEEGLINSCAGKSAFLAKIALKLDFERVYGFGKSTN</sequence>
<dbReference type="AlphaFoldDB" id="A0A820BM21"/>
<evidence type="ECO:0000313" key="2">
    <source>
        <dbReference type="Proteomes" id="UP000663881"/>
    </source>
</evidence>
<protein>
    <submittedName>
        <fullName evidence="1">Uncharacterized protein</fullName>
    </submittedName>
</protein>
<evidence type="ECO:0000313" key="1">
    <source>
        <dbReference type="EMBL" id="CAF4203661.1"/>
    </source>
</evidence>
<gene>
    <name evidence="1" type="ORF">OKA104_LOCUS41127</name>
</gene>
<proteinExistence type="predicted"/>